<evidence type="ECO:0000313" key="2">
    <source>
        <dbReference type="Proteomes" id="UP001198220"/>
    </source>
</evidence>
<protein>
    <submittedName>
        <fullName evidence="1">Uncharacterized protein</fullName>
    </submittedName>
</protein>
<accession>A0AAE3A7K0</accession>
<dbReference type="EMBL" id="JAJEPS010000002">
    <property type="protein sequence ID" value="MCC2125290.1"/>
    <property type="molecule type" value="Genomic_DNA"/>
</dbReference>
<comment type="caution">
    <text evidence="1">The sequence shown here is derived from an EMBL/GenBank/DDBJ whole genome shotgun (WGS) entry which is preliminary data.</text>
</comment>
<dbReference type="AlphaFoldDB" id="A0AAE3A7K0"/>
<proteinExistence type="predicted"/>
<sequence>MAKKVKCCECDCLMQWALPQKITKDNYEYAKSCLDYAKRTGVCGITSKTKLKTHEQYCKYFEPIVLRTDENERIKRFEEKIRKYEKENGL</sequence>
<dbReference type="Proteomes" id="UP001198220">
    <property type="component" value="Unassembled WGS sequence"/>
</dbReference>
<keyword evidence="2" id="KW-1185">Reference proteome</keyword>
<organism evidence="1 2">
    <name type="scientific">Hominiventricola filiformis</name>
    <dbReference type="NCBI Taxonomy" id="2885352"/>
    <lineage>
        <taxon>Bacteria</taxon>
        <taxon>Bacillati</taxon>
        <taxon>Bacillota</taxon>
        <taxon>Clostridia</taxon>
        <taxon>Lachnospirales</taxon>
        <taxon>Lachnospiraceae</taxon>
        <taxon>Hominiventricola</taxon>
    </lineage>
</organism>
<gene>
    <name evidence="1" type="ORF">LKD36_03740</name>
</gene>
<evidence type="ECO:0000313" key="1">
    <source>
        <dbReference type="EMBL" id="MCC2125290.1"/>
    </source>
</evidence>
<reference evidence="1 2" key="1">
    <citation type="submission" date="2021-10" db="EMBL/GenBank/DDBJ databases">
        <title>Anaerobic single-cell dispensing facilitates the cultivation of human gut bacteria.</title>
        <authorList>
            <person name="Afrizal A."/>
        </authorList>
    </citation>
    <scope>NUCLEOTIDE SEQUENCE [LARGE SCALE GENOMIC DNA]</scope>
    <source>
        <strain evidence="1 2">CLA-AA-H276</strain>
    </source>
</reference>
<dbReference type="RefSeq" id="WP_308458746.1">
    <property type="nucleotide sequence ID" value="NZ_JAJEPS010000002.1"/>
</dbReference>
<name>A0AAE3A7K0_9FIRM</name>